<keyword evidence="3" id="KW-1185">Reference proteome</keyword>
<dbReference type="PANTHER" id="PTHR21415:SF1">
    <property type="entry name" value="U7 SNRNA-ASSOCIATED SM-LIKE PROTEIN LSM11"/>
    <property type="match status" value="1"/>
</dbReference>
<dbReference type="PANTHER" id="PTHR21415">
    <property type="entry name" value="U7 SNRNA-ASSOCIATED SM-LIKE PROTEIN LSM11"/>
    <property type="match status" value="1"/>
</dbReference>
<dbReference type="GO" id="GO:0005683">
    <property type="term" value="C:U7 snRNP"/>
    <property type="evidence" value="ECO:0007669"/>
    <property type="project" value="TreeGrafter"/>
</dbReference>
<evidence type="ECO:0000313" key="2">
    <source>
        <dbReference type="EMBL" id="KYM82384.1"/>
    </source>
</evidence>
<dbReference type="AlphaFoldDB" id="A0A195BDU2"/>
<dbReference type="GO" id="GO:0006398">
    <property type="term" value="P:mRNA 3'-end processing by stem-loop binding and cleavage"/>
    <property type="evidence" value="ECO:0007669"/>
    <property type="project" value="TreeGrafter"/>
</dbReference>
<protein>
    <submittedName>
        <fullName evidence="2">Uncharacterized protein</fullName>
    </submittedName>
</protein>
<organism evidence="2 3">
    <name type="scientific">Atta colombica</name>
    <dbReference type="NCBI Taxonomy" id="520822"/>
    <lineage>
        <taxon>Eukaryota</taxon>
        <taxon>Metazoa</taxon>
        <taxon>Ecdysozoa</taxon>
        <taxon>Arthropoda</taxon>
        <taxon>Hexapoda</taxon>
        <taxon>Insecta</taxon>
        <taxon>Pterygota</taxon>
        <taxon>Neoptera</taxon>
        <taxon>Endopterygota</taxon>
        <taxon>Hymenoptera</taxon>
        <taxon>Apocrita</taxon>
        <taxon>Aculeata</taxon>
        <taxon>Formicoidea</taxon>
        <taxon>Formicidae</taxon>
        <taxon>Myrmicinae</taxon>
        <taxon>Atta</taxon>
    </lineage>
</organism>
<dbReference type="Proteomes" id="UP000078540">
    <property type="component" value="Unassembled WGS sequence"/>
</dbReference>
<evidence type="ECO:0000313" key="3">
    <source>
        <dbReference type="Proteomes" id="UP000078540"/>
    </source>
</evidence>
<dbReference type="InterPro" id="IPR039267">
    <property type="entry name" value="Lsm11"/>
</dbReference>
<sequence>MADEGSDTSDESLDVRSEKFDPLKALYSSKVRLASSVPIYDNISKFESILKGINVSTKDDKSAVPESTRERFLSHQGKERERDNTILLNVYAQLSHASREMAIACSFAVHVVKLHS</sequence>
<dbReference type="EMBL" id="KQ976513">
    <property type="protein sequence ID" value="KYM82384.1"/>
    <property type="molecule type" value="Genomic_DNA"/>
</dbReference>
<dbReference type="STRING" id="520822.A0A195BDU2"/>
<reference evidence="2 3" key="1">
    <citation type="submission" date="2015-09" db="EMBL/GenBank/DDBJ databases">
        <title>Atta colombica WGS genome.</title>
        <authorList>
            <person name="Nygaard S."/>
            <person name="Hu H."/>
            <person name="Boomsma J."/>
            <person name="Zhang G."/>
        </authorList>
    </citation>
    <scope>NUCLEOTIDE SEQUENCE [LARGE SCALE GENOMIC DNA]</scope>
    <source>
        <strain evidence="2">Treedump-2</strain>
        <tissue evidence="2">Whole body</tissue>
    </source>
</reference>
<gene>
    <name evidence="2" type="ORF">ALC53_07172</name>
</gene>
<proteinExistence type="predicted"/>
<accession>A0A195BDU2</accession>
<name>A0A195BDU2_9HYME</name>
<evidence type="ECO:0000256" key="1">
    <source>
        <dbReference type="SAM" id="MobiDB-lite"/>
    </source>
</evidence>
<dbReference type="GO" id="GO:0071209">
    <property type="term" value="F:U7 snRNA binding"/>
    <property type="evidence" value="ECO:0007669"/>
    <property type="project" value="InterPro"/>
</dbReference>
<feature type="region of interest" description="Disordered" evidence="1">
    <location>
        <begin position="59"/>
        <end position="78"/>
    </location>
</feature>